<evidence type="ECO:0000256" key="2">
    <source>
        <dbReference type="ARBA" id="ARBA00022475"/>
    </source>
</evidence>
<dbReference type="Gene3D" id="3.90.550.10">
    <property type="entry name" value="Spore Coat Polysaccharide Biosynthesis Protein SpsA, Chain A"/>
    <property type="match status" value="1"/>
</dbReference>
<dbReference type="PANTHER" id="PTHR43646">
    <property type="entry name" value="GLYCOSYLTRANSFERASE"/>
    <property type="match status" value="1"/>
</dbReference>
<dbReference type="AlphaFoldDB" id="A0A1H2LJU2"/>
<dbReference type="SUPFAM" id="SSF53448">
    <property type="entry name" value="Nucleotide-diphospho-sugar transferases"/>
    <property type="match status" value="1"/>
</dbReference>
<dbReference type="RefSeq" id="WP_091072867.1">
    <property type="nucleotide sequence ID" value="NZ_LT629799.1"/>
</dbReference>
<keyword evidence="4 6" id="KW-0808">Transferase</keyword>
<evidence type="ECO:0000256" key="1">
    <source>
        <dbReference type="ARBA" id="ARBA00004236"/>
    </source>
</evidence>
<dbReference type="OrthoDB" id="9777873at2"/>
<evidence type="ECO:0000256" key="4">
    <source>
        <dbReference type="ARBA" id="ARBA00022679"/>
    </source>
</evidence>
<dbReference type="InterPro" id="IPR029044">
    <property type="entry name" value="Nucleotide-diphossugar_trans"/>
</dbReference>
<keyword evidence="5" id="KW-0472">Membrane</keyword>
<keyword evidence="7" id="KW-1185">Reference proteome</keyword>
<comment type="subcellular location">
    <subcellularLocation>
        <location evidence="1">Cell membrane</location>
    </subcellularLocation>
</comment>
<keyword evidence="2" id="KW-1003">Cell membrane</keyword>
<protein>
    <submittedName>
        <fullName evidence="6">Glycosyl transferase family 2</fullName>
    </submittedName>
</protein>
<dbReference type="STRING" id="546874.SAMN04488544_0368"/>
<keyword evidence="3" id="KW-0328">Glycosyltransferase</keyword>
<sequence length="256" mass="26392">MTDPALVPETPDVLVAVPARDEEEAIERCLTSVVAALRVAVDAGRVARVRVAVAAHRCRDATAERARHLLEASGLEHLVLDDETSATVGEVRTALVRAALRTAPPFGSERTWLLSTDADTVVGTDWVTGLLDVAGRTGADLVAGFVALDDWRPDPGAAAAYDEILRAGLTAEGHEHVWAANLAVSAAAFEVAGGFPSVGHGEERHLAGRVSAAGGLVVGSLSPVVVTSARMPGRAAHGLGDLLRRLSADGGVAEAS</sequence>
<dbReference type="Proteomes" id="UP000198825">
    <property type="component" value="Chromosome I"/>
</dbReference>
<dbReference type="GO" id="GO:0005886">
    <property type="term" value="C:plasma membrane"/>
    <property type="evidence" value="ECO:0007669"/>
    <property type="project" value="UniProtKB-SubCell"/>
</dbReference>
<gene>
    <name evidence="6" type="ORF">SAMN04488544_0368</name>
</gene>
<dbReference type="EMBL" id="LT629799">
    <property type="protein sequence ID" value="SDU81313.1"/>
    <property type="molecule type" value="Genomic_DNA"/>
</dbReference>
<organism evidence="6 7">
    <name type="scientific">Microlunatus sagamiharensis</name>
    <dbReference type="NCBI Taxonomy" id="546874"/>
    <lineage>
        <taxon>Bacteria</taxon>
        <taxon>Bacillati</taxon>
        <taxon>Actinomycetota</taxon>
        <taxon>Actinomycetes</taxon>
        <taxon>Propionibacteriales</taxon>
        <taxon>Propionibacteriaceae</taxon>
        <taxon>Microlunatus</taxon>
    </lineage>
</organism>
<dbReference type="PANTHER" id="PTHR43646:SF2">
    <property type="entry name" value="GLYCOSYLTRANSFERASE 2-LIKE DOMAIN-CONTAINING PROTEIN"/>
    <property type="match status" value="1"/>
</dbReference>
<reference evidence="7" key="1">
    <citation type="submission" date="2016-10" db="EMBL/GenBank/DDBJ databases">
        <authorList>
            <person name="Varghese N."/>
            <person name="Submissions S."/>
        </authorList>
    </citation>
    <scope>NUCLEOTIDE SEQUENCE [LARGE SCALE GENOMIC DNA]</scope>
    <source>
        <strain evidence="7">DSM 21743</strain>
    </source>
</reference>
<dbReference type="GO" id="GO:0016757">
    <property type="term" value="F:glycosyltransferase activity"/>
    <property type="evidence" value="ECO:0007669"/>
    <property type="project" value="UniProtKB-KW"/>
</dbReference>
<evidence type="ECO:0000256" key="5">
    <source>
        <dbReference type="ARBA" id="ARBA00023136"/>
    </source>
</evidence>
<name>A0A1H2LJU2_9ACTN</name>
<evidence type="ECO:0000256" key="3">
    <source>
        <dbReference type="ARBA" id="ARBA00022676"/>
    </source>
</evidence>
<evidence type="ECO:0000313" key="7">
    <source>
        <dbReference type="Proteomes" id="UP000198825"/>
    </source>
</evidence>
<accession>A0A1H2LJU2</accession>
<proteinExistence type="predicted"/>
<evidence type="ECO:0000313" key="6">
    <source>
        <dbReference type="EMBL" id="SDU81313.1"/>
    </source>
</evidence>